<dbReference type="AlphaFoldDB" id="A0A937EEV5"/>
<gene>
    <name evidence="3" type="ORF">JK359_02505</name>
</gene>
<comment type="caution">
    <text evidence="3">The sequence shown here is derived from an EMBL/GenBank/DDBJ whole genome shotgun (WGS) entry which is preliminary data.</text>
</comment>
<protein>
    <submittedName>
        <fullName evidence="3">DNA primase</fullName>
    </submittedName>
</protein>
<dbReference type="Proteomes" id="UP000661858">
    <property type="component" value="Unassembled WGS sequence"/>
</dbReference>
<organism evidence="3 4">
    <name type="scientific">Streptomyces actinomycinicus</name>
    <dbReference type="NCBI Taxonomy" id="1695166"/>
    <lineage>
        <taxon>Bacteria</taxon>
        <taxon>Bacillati</taxon>
        <taxon>Actinomycetota</taxon>
        <taxon>Actinomycetes</taxon>
        <taxon>Kitasatosporales</taxon>
        <taxon>Streptomycetaceae</taxon>
        <taxon>Streptomyces</taxon>
    </lineage>
</organism>
<dbReference type="Pfam" id="PF18974">
    <property type="entry name" value="DUF5710"/>
    <property type="match status" value="1"/>
</dbReference>
<dbReference type="InterPro" id="IPR043764">
    <property type="entry name" value="DUF5710"/>
</dbReference>
<feature type="domain" description="DUF5710" evidence="2">
    <location>
        <begin position="5"/>
        <end position="46"/>
    </location>
</feature>
<evidence type="ECO:0000256" key="1">
    <source>
        <dbReference type="SAM" id="MobiDB-lite"/>
    </source>
</evidence>
<reference evidence="3" key="1">
    <citation type="submission" date="2021-01" db="EMBL/GenBank/DDBJ databases">
        <title>WGS of actinomycetes isolated from Thailand.</title>
        <authorList>
            <person name="Thawai C."/>
        </authorList>
    </citation>
    <scope>NUCLEOTIDE SEQUENCE</scope>
    <source>
        <strain evidence="3">RCU-197</strain>
    </source>
</reference>
<evidence type="ECO:0000313" key="3">
    <source>
        <dbReference type="EMBL" id="MBL1080855.1"/>
    </source>
</evidence>
<proteinExistence type="predicted"/>
<sequence>MGVSRTWLDVSYQEKDEAKAAGARWDATARRWYAPPCREASLERWLADPAVPELLPGEDRTLGQGLFVDLVPSSCWFTNVRSCVSPRDWERLRRMITGRAGRRCEVCGAAQDRAVKRWLEAHERWVYDEDRLVQRLGRLICLCTDCHRVTHFGLAQLRGQAPEALLHLMNVTGMTEEQARTHVAEAFEVWRARSERSYEMDLSILTDAGISLAPPPAADSRPSIAADALRRGSIPPQQTGTA</sequence>
<dbReference type="EMBL" id="JAERRK010000001">
    <property type="protein sequence ID" value="MBL1080855.1"/>
    <property type="molecule type" value="Genomic_DNA"/>
</dbReference>
<keyword evidence="4" id="KW-1185">Reference proteome</keyword>
<dbReference type="RefSeq" id="WP_201831095.1">
    <property type="nucleotide sequence ID" value="NZ_JAERRK010000001.1"/>
</dbReference>
<name>A0A937EEV5_9ACTN</name>
<accession>A0A937EEV5</accession>
<feature type="region of interest" description="Disordered" evidence="1">
    <location>
        <begin position="213"/>
        <end position="242"/>
    </location>
</feature>
<evidence type="ECO:0000313" key="4">
    <source>
        <dbReference type="Proteomes" id="UP000661858"/>
    </source>
</evidence>
<evidence type="ECO:0000259" key="2">
    <source>
        <dbReference type="Pfam" id="PF18974"/>
    </source>
</evidence>